<evidence type="ECO:0000259" key="11">
    <source>
        <dbReference type="Pfam" id="PF20259"/>
    </source>
</evidence>
<dbReference type="EC" id="2.8.1.13" evidence="9"/>
<dbReference type="InterPro" id="IPR014729">
    <property type="entry name" value="Rossmann-like_a/b/a_fold"/>
</dbReference>
<comment type="similarity">
    <text evidence="9">Belongs to the MnmA/TRMU family.</text>
</comment>
<dbReference type="Gene3D" id="2.30.30.280">
    <property type="entry name" value="Adenine nucleotide alpha hydrolases-like domains"/>
    <property type="match status" value="1"/>
</dbReference>
<evidence type="ECO:0000256" key="4">
    <source>
        <dbReference type="ARBA" id="ARBA00022741"/>
    </source>
</evidence>
<dbReference type="PATRIC" id="fig|1703780.3.peg.146"/>
<dbReference type="GO" id="GO:0103016">
    <property type="term" value="F:tRNA-uridine 2-sulfurtransferase activity"/>
    <property type="evidence" value="ECO:0007669"/>
    <property type="project" value="UniProtKB-EC"/>
</dbReference>
<dbReference type="NCBIfam" id="NF001138">
    <property type="entry name" value="PRK00143.1"/>
    <property type="match status" value="1"/>
</dbReference>
<dbReference type="Proteomes" id="UP000051096">
    <property type="component" value="Unassembled WGS sequence"/>
</dbReference>
<dbReference type="Pfam" id="PF03054">
    <property type="entry name" value="tRNA_Me_trans"/>
    <property type="match status" value="1"/>
</dbReference>
<evidence type="ECO:0000313" key="13">
    <source>
        <dbReference type="Proteomes" id="UP000051096"/>
    </source>
</evidence>
<comment type="caution">
    <text evidence="9">Lacks conserved residue(s) required for the propagation of feature annotation.</text>
</comment>
<dbReference type="AlphaFoldDB" id="A0A0S8GI25"/>
<feature type="active site" description="Nucleophile" evidence="9">
    <location>
        <position position="90"/>
    </location>
</feature>
<dbReference type="InterPro" id="IPR023382">
    <property type="entry name" value="MnmA-like_central_sf"/>
</dbReference>
<dbReference type="PANTHER" id="PTHR11933:SF5">
    <property type="entry name" value="MITOCHONDRIAL TRNA-SPECIFIC 2-THIOURIDYLASE 1"/>
    <property type="match status" value="1"/>
</dbReference>
<keyword evidence="5 9" id="KW-0067">ATP-binding</keyword>
<dbReference type="Pfam" id="PF20259">
    <property type="entry name" value="tRNA_Me_trans_M"/>
    <property type="match status" value="1"/>
</dbReference>
<dbReference type="GO" id="GO:0005737">
    <property type="term" value="C:cytoplasm"/>
    <property type="evidence" value="ECO:0007669"/>
    <property type="project" value="UniProtKB-SubCell"/>
</dbReference>
<dbReference type="InterPro" id="IPR004506">
    <property type="entry name" value="MnmA-like"/>
</dbReference>
<feature type="domain" description="tRNA-specific 2-thiouridylase MnmA-like central" evidence="11">
    <location>
        <begin position="194"/>
        <end position="256"/>
    </location>
</feature>
<evidence type="ECO:0000256" key="6">
    <source>
        <dbReference type="ARBA" id="ARBA00022884"/>
    </source>
</evidence>
<dbReference type="GO" id="GO:0002143">
    <property type="term" value="P:tRNA wobble position uridine thiolation"/>
    <property type="evidence" value="ECO:0007669"/>
    <property type="project" value="TreeGrafter"/>
</dbReference>
<keyword evidence="6 9" id="KW-0694">RNA-binding</keyword>
<evidence type="ECO:0000259" key="10">
    <source>
        <dbReference type="Pfam" id="PF20258"/>
    </source>
</evidence>
<dbReference type="GO" id="GO:0005524">
    <property type="term" value="F:ATP binding"/>
    <property type="evidence" value="ECO:0007669"/>
    <property type="project" value="UniProtKB-KW"/>
</dbReference>
<evidence type="ECO:0000256" key="7">
    <source>
        <dbReference type="ARBA" id="ARBA00023157"/>
    </source>
</evidence>
<accession>A0A0S8GI25</accession>
<organism evidence="12 13">
    <name type="scientific">candidate division WOR_3 bacterium SM23_60</name>
    <dbReference type="NCBI Taxonomy" id="1703780"/>
    <lineage>
        <taxon>Bacteria</taxon>
        <taxon>Bacteria division WOR-3</taxon>
    </lineage>
</organism>
<comment type="function">
    <text evidence="9">Catalyzes the 2-thiolation of uridine at the wobble position (U34) of tRNA, leading to the formation of s(2)U34.</text>
</comment>
<keyword evidence="4 9" id="KW-0547">Nucleotide-binding</keyword>
<evidence type="ECO:0000256" key="2">
    <source>
        <dbReference type="ARBA" id="ARBA00022679"/>
    </source>
</evidence>
<gene>
    <name evidence="9" type="primary">mnmA</name>
    <name evidence="12" type="ORF">AMJ87_07125</name>
</gene>
<evidence type="ECO:0000256" key="8">
    <source>
        <dbReference type="ARBA" id="ARBA00051542"/>
    </source>
</evidence>
<dbReference type="SUPFAM" id="SSF52402">
    <property type="entry name" value="Adenine nucleotide alpha hydrolases-like"/>
    <property type="match status" value="1"/>
</dbReference>
<dbReference type="InterPro" id="IPR046885">
    <property type="entry name" value="MnmA-like_C"/>
</dbReference>
<dbReference type="NCBIfam" id="TIGR00420">
    <property type="entry name" value="trmU"/>
    <property type="match status" value="1"/>
</dbReference>
<feature type="domain" description="tRNA-specific 2-thiouridylase MnmA-like C-terminal" evidence="10">
    <location>
        <begin position="263"/>
        <end position="338"/>
    </location>
</feature>
<dbReference type="GO" id="GO:0000049">
    <property type="term" value="F:tRNA binding"/>
    <property type="evidence" value="ECO:0007669"/>
    <property type="project" value="UniProtKB-KW"/>
</dbReference>
<comment type="caution">
    <text evidence="12">The sequence shown here is derived from an EMBL/GenBank/DDBJ whole genome shotgun (WGS) entry which is preliminary data.</text>
</comment>
<keyword evidence="9" id="KW-0963">Cytoplasm</keyword>
<dbReference type="Gene3D" id="3.40.50.620">
    <property type="entry name" value="HUPs"/>
    <property type="match status" value="1"/>
</dbReference>
<keyword evidence="7" id="KW-1015">Disulfide bond</keyword>
<comment type="catalytic activity">
    <reaction evidence="8 9">
        <text>S-sulfanyl-L-cysteinyl-[protein] + uridine(34) in tRNA + AH2 + ATP = 2-thiouridine(34) in tRNA + L-cysteinyl-[protein] + A + AMP + diphosphate + H(+)</text>
        <dbReference type="Rhea" id="RHEA:47032"/>
        <dbReference type="Rhea" id="RHEA-COMP:10131"/>
        <dbReference type="Rhea" id="RHEA-COMP:11726"/>
        <dbReference type="Rhea" id="RHEA-COMP:11727"/>
        <dbReference type="Rhea" id="RHEA-COMP:11728"/>
        <dbReference type="ChEBI" id="CHEBI:13193"/>
        <dbReference type="ChEBI" id="CHEBI:15378"/>
        <dbReference type="ChEBI" id="CHEBI:17499"/>
        <dbReference type="ChEBI" id="CHEBI:29950"/>
        <dbReference type="ChEBI" id="CHEBI:30616"/>
        <dbReference type="ChEBI" id="CHEBI:33019"/>
        <dbReference type="ChEBI" id="CHEBI:61963"/>
        <dbReference type="ChEBI" id="CHEBI:65315"/>
        <dbReference type="ChEBI" id="CHEBI:87170"/>
        <dbReference type="ChEBI" id="CHEBI:456215"/>
        <dbReference type="EC" id="2.8.1.13"/>
    </reaction>
</comment>
<protein>
    <recommendedName>
        <fullName evidence="9">tRNA-specific 2-thiouridylase MnmA</fullName>
        <ecNumber evidence="9">2.8.1.13</ecNumber>
    </recommendedName>
</protein>
<dbReference type="Pfam" id="PF20258">
    <property type="entry name" value="tRNA_Me_trans_C"/>
    <property type="match status" value="1"/>
</dbReference>
<feature type="binding site" evidence="9">
    <location>
        <position position="33"/>
    </location>
    <ligand>
        <name>ATP</name>
        <dbReference type="ChEBI" id="CHEBI:30616"/>
    </ligand>
</feature>
<dbReference type="HAMAP" id="MF_00144">
    <property type="entry name" value="tRNA_thiouridyl_MnmA"/>
    <property type="match status" value="1"/>
</dbReference>
<dbReference type="EMBL" id="LJUO01000061">
    <property type="protein sequence ID" value="KPK71468.1"/>
    <property type="molecule type" value="Genomic_DNA"/>
</dbReference>
<feature type="site" description="Interaction with tRNA" evidence="9">
    <location>
        <position position="322"/>
    </location>
</feature>
<name>A0A0S8GI25_UNCW3</name>
<evidence type="ECO:0000256" key="9">
    <source>
        <dbReference type="HAMAP-Rule" id="MF_00144"/>
    </source>
</evidence>
<keyword evidence="3 9" id="KW-0819">tRNA processing</keyword>
<feature type="binding site" evidence="9">
    <location>
        <begin position="7"/>
        <end position="14"/>
    </location>
    <ligand>
        <name>ATP</name>
        <dbReference type="ChEBI" id="CHEBI:30616"/>
    </ligand>
</feature>
<dbReference type="PANTHER" id="PTHR11933">
    <property type="entry name" value="TRNA 5-METHYLAMINOMETHYL-2-THIOURIDYLATE -METHYLTRANSFERASE"/>
    <property type="match status" value="1"/>
</dbReference>
<sequence length="342" mass="38547">MEKVLAALSGGVDSATAAALLRRRGYEVEGAIMVFRGVTDDAITCATAAARKLDIPFECIDLTEEFRSTIIQDFIDEYSRGRTPNPCILCNAFIKFGAFMNIAERRGFSKIATGHYASIYRDNERFLLQRGRDKNEQSYFLYRLNQRQLARALLPMGQYTKAQTRALAQALRLPTARRRESQDVCFVPGNDYVSFLKRYVTQRPGSILNKQGEPIGEHQGIIGYTCGQRRRIGLSHRKPYYIIKIDYDNNALYVGDQDDVYHTELIAADVHFIPFDTLEEDLEVMAKPRYVAPLTRARVKPLANNRVHVTFTEAQCAPTPGQSVVFYQGSIVVGGGIIEEVL</sequence>
<reference evidence="12 13" key="1">
    <citation type="journal article" date="2015" name="Microbiome">
        <title>Genomic resolution of linkages in carbon, nitrogen, and sulfur cycling among widespread estuary sediment bacteria.</title>
        <authorList>
            <person name="Baker B.J."/>
            <person name="Lazar C.S."/>
            <person name="Teske A.P."/>
            <person name="Dick G.J."/>
        </authorList>
    </citation>
    <scope>NUCLEOTIDE SEQUENCE [LARGE SCALE GENOMIC DNA]</scope>
    <source>
        <strain evidence="12">SM23_60</strain>
    </source>
</reference>
<evidence type="ECO:0000313" key="12">
    <source>
        <dbReference type="EMBL" id="KPK71468.1"/>
    </source>
</evidence>
<feature type="active site" description="Cysteine persulfide intermediate" evidence="9">
    <location>
        <position position="185"/>
    </location>
</feature>
<dbReference type="CDD" id="cd01998">
    <property type="entry name" value="MnmA_TRMU-like"/>
    <property type="match status" value="1"/>
</dbReference>
<evidence type="ECO:0000256" key="1">
    <source>
        <dbReference type="ARBA" id="ARBA00022555"/>
    </source>
</evidence>
<evidence type="ECO:0000256" key="3">
    <source>
        <dbReference type="ARBA" id="ARBA00022694"/>
    </source>
</evidence>
<dbReference type="Gene3D" id="2.40.30.10">
    <property type="entry name" value="Translation factors"/>
    <property type="match status" value="1"/>
</dbReference>
<keyword evidence="2 9" id="KW-0808">Transferase</keyword>
<proteinExistence type="inferred from homology"/>
<dbReference type="FunFam" id="2.30.30.280:FF:000001">
    <property type="entry name" value="tRNA-specific 2-thiouridylase MnmA"/>
    <property type="match status" value="1"/>
</dbReference>
<feature type="region of interest" description="Interaction with tRNA" evidence="9">
    <location>
        <begin position="289"/>
        <end position="290"/>
    </location>
</feature>
<dbReference type="InterPro" id="IPR046884">
    <property type="entry name" value="MnmA-like_central"/>
</dbReference>
<feature type="site" description="Interaction with tRNA" evidence="9">
    <location>
        <position position="115"/>
    </location>
</feature>
<comment type="subcellular location">
    <subcellularLocation>
        <location evidence="9">Cytoplasm</location>
    </subcellularLocation>
</comment>
<keyword evidence="1 9" id="KW-0820">tRNA-binding</keyword>
<evidence type="ECO:0000256" key="5">
    <source>
        <dbReference type="ARBA" id="ARBA00022840"/>
    </source>
</evidence>
<feature type="binding site" evidence="9">
    <location>
        <position position="114"/>
    </location>
    <ligand>
        <name>ATP</name>
        <dbReference type="ChEBI" id="CHEBI:30616"/>
    </ligand>
</feature>